<evidence type="ECO:0000313" key="1">
    <source>
        <dbReference type="EnsemblMetazoa" id="GPPI003759-PA"/>
    </source>
</evidence>
<organism evidence="1 2">
    <name type="scientific">Glossina palpalis gambiensis</name>
    <dbReference type="NCBI Taxonomy" id="67801"/>
    <lineage>
        <taxon>Eukaryota</taxon>
        <taxon>Metazoa</taxon>
        <taxon>Ecdysozoa</taxon>
        <taxon>Arthropoda</taxon>
        <taxon>Hexapoda</taxon>
        <taxon>Insecta</taxon>
        <taxon>Pterygota</taxon>
        <taxon>Neoptera</taxon>
        <taxon>Endopterygota</taxon>
        <taxon>Diptera</taxon>
        <taxon>Brachycera</taxon>
        <taxon>Muscomorpha</taxon>
        <taxon>Hippoboscoidea</taxon>
        <taxon>Glossinidae</taxon>
        <taxon>Glossina</taxon>
    </lineage>
</organism>
<name>A0A1B0APD1_9MUSC</name>
<reference evidence="1" key="2">
    <citation type="submission" date="2020-05" db="UniProtKB">
        <authorList>
            <consortium name="EnsemblMetazoa"/>
        </authorList>
    </citation>
    <scope>IDENTIFICATION</scope>
    <source>
        <strain evidence="1">IAEA</strain>
    </source>
</reference>
<dbReference type="VEuPathDB" id="VectorBase:GPPI003759"/>
<dbReference type="AlphaFoldDB" id="A0A1B0APD1"/>
<dbReference type="EnsemblMetazoa" id="GPPI003759-RA">
    <property type="protein sequence ID" value="GPPI003759-PA"/>
    <property type="gene ID" value="GPPI003759"/>
</dbReference>
<accession>A0A1B0APD1</accession>
<reference evidence="2" key="1">
    <citation type="submission" date="2015-01" db="EMBL/GenBank/DDBJ databases">
        <authorList>
            <person name="Aksoy S."/>
            <person name="Warren W."/>
            <person name="Wilson R.K."/>
        </authorList>
    </citation>
    <scope>NUCLEOTIDE SEQUENCE [LARGE SCALE GENOMIC DNA]</scope>
    <source>
        <strain evidence="2">IAEA</strain>
    </source>
</reference>
<keyword evidence="2" id="KW-1185">Reference proteome</keyword>
<sequence length="101" mass="10903">MGGGHTTTTIAMTTSKFEKLAKGKRIDNHCTNNSCRSITAETSLSRPFSNLILELYTKTKELTLLSCISTGAGADAEAAEKRARKCYSQPPKVPTIHTSVI</sequence>
<protein>
    <submittedName>
        <fullName evidence="1">Uncharacterized protein</fullName>
    </submittedName>
</protein>
<dbReference type="Proteomes" id="UP000092460">
    <property type="component" value="Unassembled WGS sequence"/>
</dbReference>
<proteinExistence type="predicted"/>
<evidence type="ECO:0000313" key="2">
    <source>
        <dbReference type="Proteomes" id="UP000092460"/>
    </source>
</evidence>
<dbReference type="EMBL" id="JXJN01001323">
    <property type="status" value="NOT_ANNOTATED_CDS"/>
    <property type="molecule type" value="Genomic_DNA"/>
</dbReference>